<evidence type="ECO:0000256" key="1">
    <source>
        <dbReference type="ARBA" id="ARBA00004141"/>
    </source>
</evidence>
<feature type="transmembrane region" description="Helical" evidence="6">
    <location>
        <begin position="239"/>
        <end position="256"/>
    </location>
</feature>
<protein>
    <recommendedName>
        <fullName evidence="6">Probable membrane transporter protein</fullName>
    </recommendedName>
</protein>
<dbReference type="PANTHER" id="PTHR43701:SF2">
    <property type="entry name" value="MEMBRANE TRANSPORTER PROTEIN YJNA-RELATED"/>
    <property type="match status" value="1"/>
</dbReference>
<feature type="transmembrane region" description="Helical" evidence="6">
    <location>
        <begin position="105"/>
        <end position="125"/>
    </location>
</feature>
<dbReference type="InterPro" id="IPR002781">
    <property type="entry name" value="TM_pro_TauE-like"/>
</dbReference>
<dbReference type="Pfam" id="PF01925">
    <property type="entry name" value="TauE"/>
    <property type="match status" value="1"/>
</dbReference>
<keyword evidence="6" id="KW-1003">Cell membrane</keyword>
<feature type="transmembrane region" description="Helical" evidence="6">
    <location>
        <begin position="163"/>
        <end position="187"/>
    </location>
</feature>
<dbReference type="Proteomes" id="UP001268577">
    <property type="component" value="Unassembled WGS sequence"/>
</dbReference>
<organism evidence="7 8">
    <name type="scientific">Vagococcus carniphilus</name>
    <dbReference type="NCBI Taxonomy" id="218144"/>
    <lineage>
        <taxon>Bacteria</taxon>
        <taxon>Bacillati</taxon>
        <taxon>Bacillota</taxon>
        <taxon>Bacilli</taxon>
        <taxon>Lactobacillales</taxon>
        <taxon>Enterococcaceae</taxon>
        <taxon>Vagococcus</taxon>
    </lineage>
</organism>
<dbReference type="InterPro" id="IPR051598">
    <property type="entry name" value="TSUP/Inactive_protease-like"/>
</dbReference>
<accession>A0AAW8U2Y5</accession>
<dbReference type="PANTHER" id="PTHR43701">
    <property type="entry name" value="MEMBRANE TRANSPORTER PROTEIN MJ0441-RELATED"/>
    <property type="match status" value="1"/>
</dbReference>
<dbReference type="RefSeq" id="WP_311876105.1">
    <property type="nucleotide sequence ID" value="NZ_JARQBZ010000001.1"/>
</dbReference>
<dbReference type="AlphaFoldDB" id="A0AAW8U2Y5"/>
<feature type="transmembrane region" description="Helical" evidence="6">
    <location>
        <begin position="73"/>
        <end position="93"/>
    </location>
</feature>
<keyword evidence="3 6" id="KW-0812">Transmembrane</keyword>
<evidence type="ECO:0000256" key="4">
    <source>
        <dbReference type="ARBA" id="ARBA00022989"/>
    </source>
</evidence>
<sequence>MNVGIIYFIVIVIANTIGAISGMGGGVLIKPIFDLIDSHSVAEISFYSSSAVLTMAIVSSYKQVKSGVRIDWSFAIQISFGSILGGILGNKLFEKILSFYPQGREVQLLQILLTILTLLLSFFYSKGYWKNFEVKQFYWKVISGLLLGFLASLLGIGGGPINVALLMFLFNIPIKLATVYSILTILLSQFSKVVTILLTANLEGYDLNILFFIIPAAIIGGFLGAYLSKRMPEKKVNTLFQVVIISVLLLNIYNAFKIY</sequence>
<evidence type="ECO:0000256" key="3">
    <source>
        <dbReference type="ARBA" id="ARBA00022692"/>
    </source>
</evidence>
<proteinExistence type="inferred from homology"/>
<feature type="transmembrane region" description="Helical" evidence="6">
    <location>
        <begin position="41"/>
        <end position="61"/>
    </location>
</feature>
<dbReference type="EMBL" id="JARQBZ010000001">
    <property type="protein sequence ID" value="MDT2832515.1"/>
    <property type="molecule type" value="Genomic_DNA"/>
</dbReference>
<name>A0AAW8U2Y5_9ENTE</name>
<reference evidence="7" key="1">
    <citation type="submission" date="2023-03" db="EMBL/GenBank/DDBJ databases">
        <authorList>
            <person name="Shen W."/>
            <person name="Cai J."/>
        </authorList>
    </citation>
    <scope>NUCLEOTIDE SEQUENCE</scope>
    <source>
        <strain evidence="7">P96-3</strain>
    </source>
</reference>
<gene>
    <name evidence="7" type="ORF">P7H70_00495</name>
</gene>
<feature type="transmembrane region" description="Helical" evidence="6">
    <location>
        <begin position="137"/>
        <end position="156"/>
    </location>
</feature>
<feature type="transmembrane region" description="Helical" evidence="6">
    <location>
        <begin position="6"/>
        <end position="29"/>
    </location>
</feature>
<evidence type="ECO:0000256" key="6">
    <source>
        <dbReference type="RuleBase" id="RU363041"/>
    </source>
</evidence>
<evidence type="ECO:0000256" key="5">
    <source>
        <dbReference type="ARBA" id="ARBA00023136"/>
    </source>
</evidence>
<evidence type="ECO:0000313" key="8">
    <source>
        <dbReference type="Proteomes" id="UP001268577"/>
    </source>
</evidence>
<comment type="similarity">
    <text evidence="2 6">Belongs to the 4-toluene sulfonate uptake permease (TSUP) (TC 2.A.102) family.</text>
</comment>
<comment type="subcellular location">
    <subcellularLocation>
        <location evidence="6">Cell membrane</location>
        <topology evidence="6">Multi-pass membrane protein</topology>
    </subcellularLocation>
    <subcellularLocation>
        <location evidence="1">Membrane</location>
        <topology evidence="1">Multi-pass membrane protein</topology>
    </subcellularLocation>
</comment>
<evidence type="ECO:0000313" key="7">
    <source>
        <dbReference type="EMBL" id="MDT2832515.1"/>
    </source>
</evidence>
<evidence type="ECO:0000256" key="2">
    <source>
        <dbReference type="ARBA" id="ARBA00009142"/>
    </source>
</evidence>
<dbReference type="GO" id="GO:0005886">
    <property type="term" value="C:plasma membrane"/>
    <property type="evidence" value="ECO:0007669"/>
    <property type="project" value="UniProtKB-SubCell"/>
</dbReference>
<keyword evidence="5 6" id="KW-0472">Membrane</keyword>
<keyword evidence="4 6" id="KW-1133">Transmembrane helix</keyword>
<feature type="transmembrane region" description="Helical" evidence="6">
    <location>
        <begin position="207"/>
        <end position="227"/>
    </location>
</feature>
<comment type="caution">
    <text evidence="7">The sequence shown here is derived from an EMBL/GenBank/DDBJ whole genome shotgun (WGS) entry which is preliminary data.</text>
</comment>